<dbReference type="PROSITE" id="PS50237">
    <property type="entry name" value="HECT"/>
    <property type="match status" value="1"/>
</dbReference>
<evidence type="ECO:0000256" key="1">
    <source>
        <dbReference type="ARBA" id="ARBA00000885"/>
    </source>
</evidence>
<dbReference type="PROSITE" id="PS50297">
    <property type="entry name" value="ANK_REP_REGION"/>
    <property type="match status" value="1"/>
</dbReference>
<dbReference type="OrthoDB" id="512896at2759"/>
<evidence type="ECO:0000256" key="2">
    <source>
        <dbReference type="ARBA" id="ARBA00004240"/>
    </source>
</evidence>
<comment type="catalytic activity">
    <reaction evidence="1">
        <text>S-ubiquitinyl-[E2 ubiquitin-conjugating enzyme]-L-cysteine + [acceptor protein]-L-lysine = [E2 ubiquitin-conjugating enzyme]-L-cysteine + N(6)-ubiquitinyl-[acceptor protein]-L-lysine.</text>
        <dbReference type="EC" id="2.3.2.26"/>
    </reaction>
</comment>
<dbReference type="Pfam" id="PF00632">
    <property type="entry name" value="HECT"/>
    <property type="match status" value="1"/>
</dbReference>
<dbReference type="AlphaFoldDB" id="A4RVZ5"/>
<dbReference type="eggNOG" id="KOG0939">
    <property type="taxonomic scope" value="Eukaryota"/>
</dbReference>
<dbReference type="InterPro" id="IPR035983">
    <property type="entry name" value="Hect_E3_ubiquitin_ligase"/>
</dbReference>
<dbReference type="GO" id="GO:0006511">
    <property type="term" value="P:ubiquitin-dependent protein catabolic process"/>
    <property type="evidence" value="ECO:0007669"/>
    <property type="project" value="TreeGrafter"/>
</dbReference>
<evidence type="ECO:0000259" key="17">
    <source>
        <dbReference type="PROSITE" id="PS50237"/>
    </source>
</evidence>
<dbReference type="InterPro" id="IPR000569">
    <property type="entry name" value="HECT_dom"/>
</dbReference>
<gene>
    <name evidence="18" type="ORF">OSTLU_31158</name>
</gene>
<evidence type="ECO:0000256" key="12">
    <source>
        <dbReference type="ARBA" id="ARBA00041409"/>
    </source>
</evidence>
<evidence type="ECO:0000313" key="18">
    <source>
        <dbReference type="EMBL" id="ABO95528.1"/>
    </source>
</evidence>
<dbReference type="SMART" id="SM00248">
    <property type="entry name" value="ANK"/>
    <property type="match status" value="4"/>
</dbReference>
<dbReference type="HOGENOM" id="CLU_358800_0_0_1"/>
<accession>A4RVZ5</accession>
<keyword evidence="14" id="KW-0040">ANK repeat</keyword>
<feature type="region of interest" description="Disordered" evidence="16">
    <location>
        <begin position="1"/>
        <end position="35"/>
    </location>
</feature>
<dbReference type="GO" id="GO:0032580">
    <property type="term" value="C:Golgi cisterna membrane"/>
    <property type="evidence" value="ECO:0007669"/>
    <property type="project" value="UniProtKB-SubCell"/>
</dbReference>
<keyword evidence="7" id="KW-0256">Endoplasmic reticulum</keyword>
<organism evidence="18 19">
    <name type="scientific">Ostreococcus lucimarinus (strain CCE9901)</name>
    <dbReference type="NCBI Taxonomy" id="436017"/>
    <lineage>
        <taxon>Eukaryota</taxon>
        <taxon>Viridiplantae</taxon>
        <taxon>Chlorophyta</taxon>
        <taxon>Mamiellophyceae</taxon>
        <taxon>Mamiellales</taxon>
        <taxon>Bathycoccaceae</taxon>
        <taxon>Ostreococcus</taxon>
    </lineage>
</organism>
<dbReference type="Gene3D" id="1.25.40.20">
    <property type="entry name" value="Ankyrin repeat-containing domain"/>
    <property type="match status" value="1"/>
</dbReference>
<protein>
    <recommendedName>
        <fullName evidence="11">E3 ubiquitin-protein ligase HACE1</fullName>
        <ecNumber evidence="4">2.3.2.26</ecNumber>
    </recommendedName>
    <alternativeName>
        <fullName evidence="13">HECT domain and ankyrin repeat-containing E3 ubiquitin-protein ligase 1</fullName>
    </alternativeName>
    <alternativeName>
        <fullName evidence="12">HECT-type E3 ubiquitin transferase HACE1</fullName>
    </alternativeName>
</protein>
<reference evidence="18 19" key="1">
    <citation type="journal article" date="2007" name="Proc. Natl. Acad. Sci. U.S.A.">
        <title>The tiny eukaryote Ostreococcus provides genomic insights into the paradox of plankton speciation.</title>
        <authorList>
            <person name="Palenik B."/>
            <person name="Grimwood J."/>
            <person name="Aerts A."/>
            <person name="Rouze P."/>
            <person name="Salamov A."/>
            <person name="Putnam N."/>
            <person name="Dupont C."/>
            <person name="Jorgensen R."/>
            <person name="Derelle E."/>
            <person name="Rombauts S."/>
            <person name="Zhou K."/>
            <person name="Otillar R."/>
            <person name="Merchant S.S."/>
            <person name="Podell S."/>
            <person name="Gaasterland T."/>
            <person name="Napoli C."/>
            <person name="Gendler K."/>
            <person name="Manuell A."/>
            <person name="Tai V."/>
            <person name="Vallon O."/>
            <person name="Piganeau G."/>
            <person name="Jancek S."/>
            <person name="Heijde M."/>
            <person name="Jabbari K."/>
            <person name="Bowler C."/>
            <person name="Lohr M."/>
            <person name="Robbens S."/>
            <person name="Werner G."/>
            <person name="Dubchak I."/>
            <person name="Pazour G.J."/>
            <person name="Ren Q."/>
            <person name="Paulsen I."/>
            <person name="Delwiche C."/>
            <person name="Schmutz J."/>
            <person name="Rokhsar D."/>
            <person name="Van de Peer Y."/>
            <person name="Moreau H."/>
            <person name="Grigoriev I.V."/>
        </authorList>
    </citation>
    <scope>NUCLEOTIDE SEQUENCE [LARGE SCALE GENOMIC DNA]</scope>
    <source>
        <strain evidence="18 19">CCE9901</strain>
    </source>
</reference>
<evidence type="ECO:0000256" key="4">
    <source>
        <dbReference type="ARBA" id="ARBA00012485"/>
    </source>
</evidence>
<dbReference type="SMART" id="SM00119">
    <property type="entry name" value="HECTc"/>
    <property type="match status" value="1"/>
</dbReference>
<feature type="repeat" description="ANK" evidence="14">
    <location>
        <begin position="286"/>
        <end position="318"/>
    </location>
</feature>
<dbReference type="OMA" id="CWIDSSA"/>
<dbReference type="Gene3D" id="3.30.2410.10">
    <property type="entry name" value="Hect, E3 ligase catalytic domain"/>
    <property type="match status" value="1"/>
</dbReference>
<dbReference type="PANTHER" id="PTHR11254:SF440">
    <property type="entry name" value="E3 UBIQUITIN-PROTEIN LIGASE NEDD-4"/>
    <property type="match status" value="1"/>
</dbReference>
<sequence>MDVDDESIVEDDASSSDSSELDFVVDDDEDETATEVDFTPRRTRLSLGSSVDEALSIDDVAALKRALSRLEETPRPGRVLISAAAHNAINVASEFLANGIRVNGQLNERGSKKPHITDIADALHIACERGNVDFVHAVRDQIGLAQFCRGGDTGGWPTSATGGTLVHSAADNEKASAECVAAAIMAESPPKGRVMPVAAVFDEDARGARTPLMIAAGAGPEWGSCVEALLRDARTYGQRAVRIAIRCQEPQEGCSAVHIAAVAGNVVCLEKFLKEDPSCLKVKDYNDSTPLHWASMEGRHETIRVLLEKGANRLAIDKMGWIPLLYANFHEKSEAVLYLLEKQVSEQLQTMFTAVASEDDGKSKLQVQKVLNLLAAKPAYYDAINNCIRRDMSLLGPVMNMLRECGAITIINLANRVSFLRNTWLNEYGLQNLALSKSFTLSAQDAWHDFFVNVWSVSPKILKIRHLSWGLRQPSGDVSVGPGPTREAFSLMANELCDGNRADRQLFTQDDARTYKRKEGIDRPSVLKELQCFGELLAHVVLFGSAVLPIPFSKVFLRRVIANEKCDAFTLDDLADVEPAVVKSIKVVLETDDVESLCLTFIDPTTNEETDVTKANLQAFKRQKIREMVSSIVDDASVHAIRTGLLQIMRKSQIEVLAPEEFGLVAAGSQSIDPKEWRRHASFSPSPEMEWFWDVVERMNNDDKSRLLQFSTGSSLLPVGSFAALCPPWSIEVGLHRDASKLPTAWTCFNTLQMPRYPSKELLEERLFCALRHGSAGFAFA</sequence>
<dbReference type="RefSeq" id="XP_001417235.1">
    <property type="nucleotide sequence ID" value="XM_001417198.1"/>
</dbReference>
<evidence type="ECO:0000256" key="8">
    <source>
        <dbReference type="ARBA" id="ARBA00023034"/>
    </source>
</evidence>
<comment type="subcellular location">
    <subcellularLocation>
        <location evidence="2">Endoplasmic reticulum</location>
    </subcellularLocation>
    <subcellularLocation>
        <location evidence="10">Golgi apparatus</location>
        <location evidence="10">Golgi stack membrane</location>
    </subcellularLocation>
</comment>
<dbReference type="SUPFAM" id="SSF56204">
    <property type="entry name" value="Hect, E3 ligase catalytic domain"/>
    <property type="match status" value="1"/>
</dbReference>
<comment type="pathway">
    <text evidence="3">Protein modification; protein ubiquitination.</text>
</comment>
<dbReference type="STRING" id="436017.A4RVZ5"/>
<evidence type="ECO:0000256" key="10">
    <source>
        <dbReference type="ARBA" id="ARBA00037859"/>
    </source>
</evidence>
<keyword evidence="19" id="KW-1185">Reference proteome</keyword>
<feature type="active site" description="Glycyl thioester intermediate" evidence="15">
    <location>
        <position position="748"/>
    </location>
</feature>
<feature type="compositionally biased region" description="Acidic residues" evidence="16">
    <location>
        <begin position="1"/>
        <end position="34"/>
    </location>
</feature>
<evidence type="ECO:0000256" key="7">
    <source>
        <dbReference type="ARBA" id="ARBA00022824"/>
    </source>
</evidence>
<dbReference type="EC" id="2.3.2.26" evidence="4"/>
<dbReference type="PANTHER" id="PTHR11254">
    <property type="entry name" value="HECT DOMAIN UBIQUITIN-PROTEIN LIGASE"/>
    <property type="match status" value="1"/>
</dbReference>
<dbReference type="SUPFAM" id="SSF48403">
    <property type="entry name" value="Ankyrin repeat"/>
    <property type="match status" value="1"/>
</dbReference>
<keyword evidence="8" id="KW-0333">Golgi apparatus</keyword>
<evidence type="ECO:0000256" key="9">
    <source>
        <dbReference type="ARBA" id="ARBA00023306"/>
    </source>
</evidence>
<evidence type="ECO:0000313" key="19">
    <source>
        <dbReference type="Proteomes" id="UP000001568"/>
    </source>
</evidence>
<dbReference type="InterPro" id="IPR036770">
    <property type="entry name" value="Ankyrin_rpt-contain_sf"/>
</dbReference>
<proteinExistence type="predicted"/>
<dbReference type="GeneID" id="5001397"/>
<evidence type="ECO:0000256" key="6">
    <source>
        <dbReference type="ARBA" id="ARBA00022786"/>
    </source>
</evidence>
<evidence type="ECO:0000256" key="3">
    <source>
        <dbReference type="ARBA" id="ARBA00004906"/>
    </source>
</evidence>
<feature type="domain" description="HECT" evidence="17">
    <location>
        <begin position="483"/>
        <end position="781"/>
    </location>
</feature>
<evidence type="ECO:0000256" key="15">
    <source>
        <dbReference type="PROSITE-ProRule" id="PRU00104"/>
    </source>
</evidence>
<dbReference type="KEGG" id="olu:OSTLU_31158"/>
<evidence type="ECO:0000256" key="11">
    <source>
        <dbReference type="ARBA" id="ARBA00040370"/>
    </source>
</evidence>
<dbReference type="Pfam" id="PF12796">
    <property type="entry name" value="Ank_2"/>
    <property type="match status" value="1"/>
</dbReference>
<dbReference type="Gramene" id="ABO95528">
    <property type="protein sequence ID" value="ABO95528"/>
    <property type="gene ID" value="OSTLU_31158"/>
</dbReference>
<keyword evidence="6 15" id="KW-0833">Ubl conjugation pathway</keyword>
<dbReference type="Proteomes" id="UP000001568">
    <property type="component" value="Chromosome 4"/>
</dbReference>
<name>A4RVZ5_OSTLU</name>
<keyword evidence="5" id="KW-0808">Transferase</keyword>
<dbReference type="GO" id="GO:0061630">
    <property type="term" value="F:ubiquitin protein ligase activity"/>
    <property type="evidence" value="ECO:0007669"/>
    <property type="project" value="UniProtKB-EC"/>
</dbReference>
<dbReference type="EMBL" id="CP000584">
    <property type="protein sequence ID" value="ABO95528.1"/>
    <property type="molecule type" value="Genomic_DNA"/>
</dbReference>
<evidence type="ECO:0000256" key="16">
    <source>
        <dbReference type="SAM" id="MobiDB-lite"/>
    </source>
</evidence>
<evidence type="ECO:0000256" key="14">
    <source>
        <dbReference type="PROSITE-ProRule" id="PRU00023"/>
    </source>
</evidence>
<keyword evidence="9" id="KW-0131">Cell cycle</keyword>
<dbReference type="PROSITE" id="PS50088">
    <property type="entry name" value="ANK_REPEAT"/>
    <property type="match status" value="1"/>
</dbReference>
<dbReference type="GO" id="GO:0016567">
    <property type="term" value="P:protein ubiquitination"/>
    <property type="evidence" value="ECO:0007669"/>
    <property type="project" value="TreeGrafter"/>
</dbReference>
<dbReference type="Gene3D" id="3.90.1750.10">
    <property type="entry name" value="Hect, E3 ligase catalytic domains"/>
    <property type="match status" value="1"/>
</dbReference>
<dbReference type="InterPro" id="IPR050409">
    <property type="entry name" value="E3_ubiq-protein_ligase"/>
</dbReference>
<dbReference type="Gene3D" id="3.30.2160.10">
    <property type="entry name" value="Hect, E3 ligase catalytic domain"/>
    <property type="match status" value="1"/>
</dbReference>
<evidence type="ECO:0000256" key="5">
    <source>
        <dbReference type="ARBA" id="ARBA00022679"/>
    </source>
</evidence>
<dbReference type="GO" id="GO:0005783">
    <property type="term" value="C:endoplasmic reticulum"/>
    <property type="evidence" value="ECO:0007669"/>
    <property type="project" value="UniProtKB-SubCell"/>
</dbReference>
<dbReference type="InterPro" id="IPR002110">
    <property type="entry name" value="Ankyrin_rpt"/>
</dbReference>
<evidence type="ECO:0000256" key="13">
    <source>
        <dbReference type="ARBA" id="ARBA00042378"/>
    </source>
</evidence>